<proteinExistence type="predicted"/>
<dbReference type="Gene3D" id="2.10.230.10">
    <property type="entry name" value="Heat shock protein DnaJ, cysteine-rich domain"/>
    <property type="match status" value="2"/>
</dbReference>
<name>A0A367ZJ20_9BACT</name>
<protein>
    <recommendedName>
        <fullName evidence="4">Chaperone protein DnaJ</fullName>
    </recommendedName>
</protein>
<dbReference type="Proteomes" id="UP000252355">
    <property type="component" value="Unassembled WGS sequence"/>
</dbReference>
<evidence type="ECO:0000256" key="1">
    <source>
        <dbReference type="SAM" id="MobiDB-lite"/>
    </source>
</evidence>
<dbReference type="InterPro" id="IPR036410">
    <property type="entry name" value="HSP_DnaJ_Cys-rich_dom_sf"/>
</dbReference>
<organism evidence="2 3">
    <name type="scientific">Candidatus Ozemobacter sibiricus</name>
    <dbReference type="NCBI Taxonomy" id="2268124"/>
    <lineage>
        <taxon>Bacteria</taxon>
        <taxon>Candidatus Ozemobacteria</taxon>
        <taxon>Candidatus Ozemobacterales</taxon>
        <taxon>Candidatus Ozemobacteraceae</taxon>
        <taxon>Candidatus Ozemobacter</taxon>
    </lineage>
</organism>
<sequence>MYKLLETLEQQPSQDEAIALVSSLRQGCQAILRHALGVPPRLADDLRQELDRLSFAFANEATPETADRVRLSLANLRTLLTALAHRQVSPSSETTPEAVAPSTTAANERPASRAQGKRERPARIWVSKIHPNQWYFVAKKCGLCQGTGKFSYSTCGVCDGSGVIYTDPATKLCGFCKGVGWHQGRTCFGCEGTGWCRADLPNPNQLYEFRACAWCGGGGWTQNGSCSICDGDGWNQIPKAAPVCPSCRGSGRNQYGSSTCSPCRGTGYAPVAVSQPGGQPPAGTPPGSAGYPGYPPPPNIHELMSLQVCALCKGKGKFRAVYFCPACQADGYVTVPNPPKRCQGCGGRGEINGSICAHCTGTGWTDGAIYSLPPGRAICKRCNGQGSIPNGVFCSVCNGQGWVIATIDPLKKACGMCQGKGSIEGQFCPACNGGGWARMVLPAPERP</sequence>
<dbReference type="Gene3D" id="6.20.20.10">
    <property type="match status" value="1"/>
</dbReference>
<reference evidence="2 3" key="1">
    <citation type="submission" date="2018-05" db="EMBL/GenBank/DDBJ databases">
        <title>A metagenomic window into the 2 km-deep terrestrial subsurface aquifer revealed taxonomically and functionally diverse microbial community comprising novel uncultured bacterial lineages.</title>
        <authorList>
            <person name="Kadnikov V.V."/>
            <person name="Mardanov A.V."/>
            <person name="Beletsky A.V."/>
            <person name="Banks D."/>
            <person name="Pimenov N.V."/>
            <person name="Frank Y.A."/>
            <person name="Karnachuk O.V."/>
            <person name="Ravin N.V."/>
        </authorList>
    </citation>
    <scope>NUCLEOTIDE SEQUENCE [LARGE SCALE GENOMIC DNA]</scope>
    <source>
        <strain evidence="2">BY5</strain>
    </source>
</reference>
<evidence type="ECO:0008006" key="4">
    <source>
        <dbReference type="Google" id="ProtNLM"/>
    </source>
</evidence>
<dbReference type="EMBL" id="QOQW01000027">
    <property type="protein sequence ID" value="RCK78134.1"/>
    <property type="molecule type" value="Genomic_DNA"/>
</dbReference>
<feature type="region of interest" description="Disordered" evidence="1">
    <location>
        <begin position="274"/>
        <end position="294"/>
    </location>
</feature>
<gene>
    <name evidence="2" type="ORF">OZSIB_1783</name>
</gene>
<evidence type="ECO:0000313" key="2">
    <source>
        <dbReference type="EMBL" id="RCK78134.1"/>
    </source>
</evidence>
<feature type="region of interest" description="Disordered" evidence="1">
    <location>
        <begin position="87"/>
        <end position="120"/>
    </location>
</feature>
<feature type="compositionally biased region" description="Polar residues" evidence="1">
    <location>
        <begin position="88"/>
        <end position="106"/>
    </location>
</feature>
<comment type="caution">
    <text evidence="2">The sequence shown here is derived from an EMBL/GenBank/DDBJ whole genome shotgun (WGS) entry which is preliminary data.</text>
</comment>
<dbReference type="AlphaFoldDB" id="A0A367ZJ20"/>
<dbReference type="SUPFAM" id="SSF57938">
    <property type="entry name" value="DnaJ/Hsp40 cysteine-rich domain"/>
    <property type="match status" value="3"/>
</dbReference>
<evidence type="ECO:0000313" key="3">
    <source>
        <dbReference type="Proteomes" id="UP000252355"/>
    </source>
</evidence>
<accession>A0A367ZJ20</accession>